<evidence type="ECO:0000313" key="1">
    <source>
        <dbReference type="Proteomes" id="UP000036681"/>
    </source>
</evidence>
<keyword evidence="1" id="KW-1185">Reference proteome</keyword>
<proteinExistence type="predicted"/>
<dbReference type="AlphaFoldDB" id="A0A0M3HYH4"/>
<name>A0A0M3HYH4_ASCLU</name>
<dbReference type="WBParaSite" id="ALUE_0000857001-mRNA-1">
    <property type="protein sequence ID" value="ALUE_0000857001-mRNA-1"/>
    <property type="gene ID" value="ALUE_0000857001"/>
</dbReference>
<evidence type="ECO:0000313" key="2">
    <source>
        <dbReference type="WBParaSite" id="ALUE_0000857001-mRNA-1"/>
    </source>
</evidence>
<protein>
    <submittedName>
        <fullName evidence="2">Uncharacterized protein</fullName>
    </submittedName>
</protein>
<organism evidence="1 2">
    <name type="scientific">Ascaris lumbricoides</name>
    <name type="common">Giant roundworm</name>
    <dbReference type="NCBI Taxonomy" id="6252"/>
    <lineage>
        <taxon>Eukaryota</taxon>
        <taxon>Metazoa</taxon>
        <taxon>Ecdysozoa</taxon>
        <taxon>Nematoda</taxon>
        <taxon>Chromadorea</taxon>
        <taxon>Rhabditida</taxon>
        <taxon>Spirurina</taxon>
        <taxon>Ascaridomorpha</taxon>
        <taxon>Ascaridoidea</taxon>
        <taxon>Ascarididae</taxon>
        <taxon>Ascaris</taxon>
    </lineage>
</organism>
<dbReference type="Proteomes" id="UP000036681">
    <property type="component" value="Unplaced"/>
</dbReference>
<reference evidence="2" key="1">
    <citation type="submission" date="2017-02" db="UniProtKB">
        <authorList>
            <consortium name="WormBaseParasite"/>
        </authorList>
    </citation>
    <scope>IDENTIFICATION</scope>
</reference>
<sequence>MMVPFQKCSVTRPQQAVYCTMTGSFLKYSIVKRQMRIFRVCL</sequence>
<accession>A0A0M3HYH4</accession>